<evidence type="ECO:0008006" key="3">
    <source>
        <dbReference type="Google" id="ProtNLM"/>
    </source>
</evidence>
<dbReference type="AlphaFoldDB" id="A0AAW7R1N3"/>
<dbReference type="Proteomes" id="UP001169492">
    <property type="component" value="Unassembled WGS sequence"/>
</dbReference>
<proteinExistence type="predicted"/>
<evidence type="ECO:0000313" key="2">
    <source>
        <dbReference type="Proteomes" id="UP001169492"/>
    </source>
</evidence>
<name>A0AAW7R1N3_9GAMM</name>
<evidence type="ECO:0000313" key="1">
    <source>
        <dbReference type="EMBL" id="MDN7125667.1"/>
    </source>
</evidence>
<dbReference type="RefSeq" id="WP_301775102.1">
    <property type="nucleotide sequence ID" value="NZ_JAGGJB010000007.1"/>
</dbReference>
<reference evidence="1 2" key="1">
    <citation type="submission" date="2021-03" db="EMBL/GenBank/DDBJ databases">
        <title>Pseudidiomarina terrestris, a new bacterium isolated from saline soil.</title>
        <authorList>
            <person name="Galisteo C."/>
            <person name="De La Haba R."/>
            <person name="Sanchez-Porro C."/>
            <person name="Ventosa A."/>
        </authorList>
    </citation>
    <scope>NUCLEOTIDE SEQUENCE [LARGE SCALE GENOMIC DNA]</scope>
    <source>
        <strain evidence="1 2">1APP75-32.1</strain>
    </source>
</reference>
<dbReference type="EMBL" id="JAGGJB010000007">
    <property type="protein sequence ID" value="MDN7125667.1"/>
    <property type="molecule type" value="Genomic_DNA"/>
</dbReference>
<organism evidence="1 2">
    <name type="scientific">Pseudidiomarina terrestris</name>
    <dbReference type="NCBI Taxonomy" id="2820060"/>
    <lineage>
        <taxon>Bacteria</taxon>
        <taxon>Pseudomonadati</taxon>
        <taxon>Pseudomonadota</taxon>
        <taxon>Gammaproteobacteria</taxon>
        <taxon>Alteromonadales</taxon>
        <taxon>Idiomarinaceae</taxon>
        <taxon>Pseudidiomarina</taxon>
    </lineage>
</organism>
<protein>
    <recommendedName>
        <fullName evidence="3">HEPN AbiU2-like domain-containing protein</fullName>
    </recommendedName>
</protein>
<comment type="caution">
    <text evidence="1">The sequence shown here is derived from an EMBL/GenBank/DDBJ whole genome shotgun (WGS) entry which is preliminary data.</text>
</comment>
<accession>A0AAW7R1N3</accession>
<sequence length="252" mass="28959">MSMTIKNFKAKFDIVLKGLAELPEALLKHATLTHVLSDLGLEARGEPFRYENEWSYLGGISLIAQINELDLSRWLKLIPDEYNDIRKFLELLKTLNSGIQHVAKIIRQPKNNNTDVTLLFLEDTLVLRNFQLYRQALQQRNTVDLGLTYCEELDSAVTGHIATLDIIGQKDDYWSYSIFSAILSVPNDFEASIQITQQAIDELRVLYTDLKKGCRRNRFDPNGGNANYTPTLEVAFAAQSYRDYMEYARRKN</sequence>
<gene>
    <name evidence="1" type="ORF">J6I90_12315</name>
</gene>